<comment type="similarity">
    <text evidence="2">Belongs to the auxin efflux carrier (TC 2.A.69) family.</text>
</comment>
<gene>
    <name evidence="9" type="ORF">Z051_24700</name>
</gene>
<evidence type="ECO:0000313" key="10">
    <source>
        <dbReference type="Proteomes" id="UP000037712"/>
    </source>
</evidence>
<feature type="transmembrane region" description="Helical" evidence="8">
    <location>
        <begin position="252"/>
        <end position="272"/>
    </location>
</feature>
<dbReference type="Proteomes" id="UP000037712">
    <property type="component" value="Unassembled WGS sequence"/>
</dbReference>
<evidence type="ECO:0000256" key="4">
    <source>
        <dbReference type="ARBA" id="ARBA00022475"/>
    </source>
</evidence>
<dbReference type="AlphaFoldDB" id="A0A0M8PF09"/>
<keyword evidence="6 8" id="KW-1133">Transmembrane helix</keyword>
<evidence type="ECO:0000256" key="5">
    <source>
        <dbReference type="ARBA" id="ARBA00022692"/>
    </source>
</evidence>
<feature type="transmembrane region" description="Helical" evidence="8">
    <location>
        <begin position="226"/>
        <end position="246"/>
    </location>
</feature>
<dbReference type="Pfam" id="PF03547">
    <property type="entry name" value="Mem_trans"/>
    <property type="match status" value="1"/>
</dbReference>
<evidence type="ECO:0000256" key="6">
    <source>
        <dbReference type="ARBA" id="ARBA00022989"/>
    </source>
</evidence>
<dbReference type="InterPro" id="IPR004776">
    <property type="entry name" value="Mem_transp_PIN-like"/>
</dbReference>
<comment type="subcellular location">
    <subcellularLocation>
        <location evidence="1">Cell membrane</location>
        <topology evidence="1">Multi-pass membrane protein</topology>
    </subcellularLocation>
</comment>
<feature type="transmembrane region" description="Helical" evidence="8">
    <location>
        <begin position="122"/>
        <end position="147"/>
    </location>
</feature>
<proteinExistence type="inferred from homology"/>
<dbReference type="RefSeq" id="WP_003937190.1">
    <property type="nucleotide sequence ID" value="NZ_AZYO01000105.1"/>
</dbReference>
<sequence>MHLVTTAVLPVVLVLALGAVLRRRVVTDAGFWRGMEWLSYHVFTPALFVESIARTSLREVSPVPLLLSLSIPVLAVSMLLVALRRPLRAEGPQLTSLVQGSIRINTYIGLVFASALEGTAGVAAFALAASVMVPLVNVVSVTALSFFGARDHEAATTSTWRHLATNPLILGCLAGLTLNLTGIGLPSAIAVPVEMLAEPALVTGTLVAGAAITLRVRLRDGLDITIASTIKLIALPLAAAALASALGLTAAALTAVVLICAVPTAPSAYILAGRMGGDAQLMASITGAQTVLSTATLPLVLHLTTAT</sequence>
<dbReference type="PATRIC" id="fig|1441923.3.peg.5370"/>
<organism evidence="9 10">
    <name type="scientific">Rhodococcus rhodochrous KG-21</name>
    <dbReference type="NCBI Taxonomy" id="1441923"/>
    <lineage>
        <taxon>Bacteria</taxon>
        <taxon>Bacillati</taxon>
        <taxon>Actinomycetota</taxon>
        <taxon>Actinomycetes</taxon>
        <taxon>Mycobacteriales</taxon>
        <taxon>Nocardiaceae</taxon>
        <taxon>Rhodococcus</taxon>
    </lineage>
</organism>
<dbReference type="PANTHER" id="PTHR36838:SF4">
    <property type="entry name" value="AUXIN EFFLUX CARRIER FAMILY PROTEIN"/>
    <property type="match status" value="1"/>
</dbReference>
<dbReference type="Gene3D" id="1.20.1530.20">
    <property type="match status" value="1"/>
</dbReference>
<feature type="transmembrane region" description="Helical" evidence="8">
    <location>
        <begin position="195"/>
        <end position="214"/>
    </location>
</feature>
<evidence type="ECO:0000256" key="1">
    <source>
        <dbReference type="ARBA" id="ARBA00004651"/>
    </source>
</evidence>
<dbReference type="PANTHER" id="PTHR36838">
    <property type="entry name" value="AUXIN EFFLUX CARRIER FAMILY PROTEIN"/>
    <property type="match status" value="1"/>
</dbReference>
<keyword evidence="4" id="KW-1003">Cell membrane</keyword>
<feature type="transmembrane region" description="Helical" evidence="8">
    <location>
        <begin position="63"/>
        <end position="82"/>
    </location>
</feature>
<reference evidence="10" key="2">
    <citation type="submission" date="2015-01" db="EMBL/GenBank/DDBJ databases">
        <title>Draft genome sequence of potential hydrocarbon metabolising strain of Rhodococcus rhodochrous.</title>
        <authorList>
            <person name="Aggarwal R.K."/>
            <person name="Dawar C."/>
        </authorList>
    </citation>
    <scope>NUCLEOTIDE SEQUENCE [LARGE SCALE GENOMIC DNA]</scope>
    <source>
        <strain evidence="10">KG-21</strain>
    </source>
</reference>
<evidence type="ECO:0000256" key="7">
    <source>
        <dbReference type="ARBA" id="ARBA00023136"/>
    </source>
</evidence>
<name>A0A0M8PF09_RHORH</name>
<keyword evidence="7 8" id="KW-0472">Membrane</keyword>
<evidence type="ECO:0000256" key="8">
    <source>
        <dbReference type="SAM" id="Phobius"/>
    </source>
</evidence>
<evidence type="ECO:0000256" key="3">
    <source>
        <dbReference type="ARBA" id="ARBA00022448"/>
    </source>
</evidence>
<evidence type="ECO:0000256" key="2">
    <source>
        <dbReference type="ARBA" id="ARBA00010145"/>
    </source>
</evidence>
<feature type="transmembrane region" description="Helical" evidence="8">
    <location>
        <begin position="168"/>
        <end position="189"/>
    </location>
</feature>
<keyword evidence="5 8" id="KW-0812">Transmembrane</keyword>
<dbReference type="GO" id="GO:0005886">
    <property type="term" value="C:plasma membrane"/>
    <property type="evidence" value="ECO:0007669"/>
    <property type="project" value="UniProtKB-SubCell"/>
</dbReference>
<comment type="caution">
    <text evidence="9">The sequence shown here is derived from an EMBL/GenBank/DDBJ whole genome shotgun (WGS) entry which is preliminary data.</text>
</comment>
<reference evidence="9 10" key="1">
    <citation type="journal article" date="2015" name="Genome Announc.">
        <title>Draft Genome Sequence of Rhodococcus rhodochrous Strain KG-21, a Soil Isolate from Oil Fields of Krishna-Godavari Basin, India.</title>
        <authorList>
            <person name="Dawar C."/>
            <person name="Aggarwal R.K."/>
        </authorList>
    </citation>
    <scope>NUCLEOTIDE SEQUENCE [LARGE SCALE GENOMIC DNA]</scope>
    <source>
        <strain evidence="9 10">KG-21</strain>
    </source>
</reference>
<dbReference type="EMBL" id="AZYO01000105">
    <property type="protein sequence ID" value="KOS53585.1"/>
    <property type="molecule type" value="Genomic_DNA"/>
</dbReference>
<dbReference type="GO" id="GO:0055085">
    <property type="term" value="P:transmembrane transport"/>
    <property type="evidence" value="ECO:0007669"/>
    <property type="project" value="InterPro"/>
</dbReference>
<protein>
    <submittedName>
        <fullName evidence="9">Auxin efflux carrier</fullName>
    </submittedName>
</protein>
<keyword evidence="3" id="KW-0813">Transport</keyword>
<accession>A0A0M8PF09</accession>
<dbReference type="InterPro" id="IPR038770">
    <property type="entry name" value="Na+/solute_symporter_sf"/>
</dbReference>
<evidence type="ECO:0000313" key="9">
    <source>
        <dbReference type="EMBL" id="KOS53585.1"/>
    </source>
</evidence>